<gene>
    <name evidence="6" type="ORF">DN062_08050</name>
</gene>
<dbReference type="EMBL" id="QKRX01000005">
    <property type="protein sequence ID" value="RAU18183.1"/>
    <property type="molecule type" value="Genomic_DNA"/>
</dbReference>
<dbReference type="InterPro" id="IPR000847">
    <property type="entry name" value="LysR_HTH_N"/>
</dbReference>
<dbReference type="Gene3D" id="1.10.10.10">
    <property type="entry name" value="Winged helix-like DNA-binding domain superfamily/Winged helix DNA-binding domain"/>
    <property type="match status" value="1"/>
</dbReference>
<dbReference type="GO" id="GO:0003677">
    <property type="term" value="F:DNA binding"/>
    <property type="evidence" value="ECO:0007669"/>
    <property type="project" value="UniProtKB-KW"/>
</dbReference>
<sequence>MHKVNFANLDLNLLRVLHCLLDEKHVSKAADRLHLSQPAVSRALARLRDSFNDPLLVRTAQGYALSARAESMQLELAEVLRSIDRMIAKPIFDPATDRGVIKMTGLDLELALYVPQLVQRMRKLAPFMHLETVRQELDSFSMLDKDDVQLSLSGLEPMTSGGNFHRVKLDTMPVVCLMDEGHPLTGSEMTAEDYASAPHGLVSITGRGPGSMDQVLEEVGLQREVVVRLSGFMSVADYCEGTDLVFTLPLRLAQRISAGRKLKMLPLPTALQRNPVAFYIYWHARHHHDPRLTWVRSQLLEITQELPRL</sequence>
<dbReference type="CDD" id="cd08417">
    <property type="entry name" value="PBP2_Nitroaromatics_like"/>
    <property type="match status" value="1"/>
</dbReference>
<evidence type="ECO:0000256" key="4">
    <source>
        <dbReference type="ARBA" id="ARBA00023163"/>
    </source>
</evidence>
<dbReference type="AlphaFoldDB" id="A0A364NM69"/>
<evidence type="ECO:0000256" key="1">
    <source>
        <dbReference type="ARBA" id="ARBA00009437"/>
    </source>
</evidence>
<evidence type="ECO:0000256" key="3">
    <source>
        <dbReference type="ARBA" id="ARBA00023125"/>
    </source>
</evidence>
<keyword evidence="2" id="KW-0805">Transcription regulation</keyword>
<dbReference type="InterPro" id="IPR036388">
    <property type="entry name" value="WH-like_DNA-bd_sf"/>
</dbReference>
<comment type="caution">
    <text evidence="6">The sequence shown here is derived from an EMBL/GenBank/DDBJ whole genome shotgun (WGS) entry which is preliminary data.</text>
</comment>
<dbReference type="RefSeq" id="WP_112158826.1">
    <property type="nucleotide sequence ID" value="NZ_QKRX01000005.1"/>
</dbReference>
<organism evidence="6 7">
    <name type="scientific">Nitrincola tibetensis</name>
    <dbReference type="NCBI Taxonomy" id="2219697"/>
    <lineage>
        <taxon>Bacteria</taxon>
        <taxon>Pseudomonadati</taxon>
        <taxon>Pseudomonadota</taxon>
        <taxon>Gammaproteobacteria</taxon>
        <taxon>Oceanospirillales</taxon>
        <taxon>Oceanospirillaceae</taxon>
        <taxon>Nitrincola</taxon>
    </lineage>
</organism>
<evidence type="ECO:0000313" key="7">
    <source>
        <dbReference type="Proteomes" id="UP000250744"/>
    </source>
</evidence>
<proteinExistence type="inferred from homology"/>
<keyword evidence="7" id="KW-1185">Reference proteome</keyword>
<dbReference type="InterPro" id="IPR050389">
    <property type="entry name" value="LysR-type_TF"/>
</dbReference>
<evidence type="ECO:0000259" key="5">
    <source>
        <dbReference type="PROSITE" id="PS50931"/>
    </source>
</evidence>
<evidence type="ECO:0000256" key="2">
    <source>
        <dbReference type="ARBA" id="ARBA00023015"/>
    </source>
</evidence>
<accession>A0A364NM69</accession>
<dbReference type="PANTHER" id="PTHR30118">
    <property type="entry name" value="HTH-TYPE TRANSCRIPTIONAL REGULATOR LEUO-RELATED"/>
    <property type="match status" value="1"/>
</dbReference>
<dbReference type="Gene3D" id="3.40.190.10">
    <property type="entry name" value="Periplasmic binding protein-like II"/>
    <property type="match status" value="2"/>
</dbReference>
<dbReference type="Proteomes" id="UP000250744">
    <property type="component" value="Unassembled WGS sequence"/>
</dbReference>
<dbReference type="SUPFAM" id="SSF46785">
    <property type="entry name" value="Winged helix' DNA-binding domain"/>
    <property type="match status" value="1"/>
</dbReference>
<protein>
    <submittedName>
        <fullName evidence="6">LysR family transcriptional regulator</fullName>
    </submittedName>
</protein>
<comment type="similarity">
    <text evidence="1">Belongs to the LysR transcriptional regulatory family.</text>
</comment>
<dbReference type="InterPro" id="IPR005119">
    <property type="entry name" value="LysR_subst-bd"/>
</dbReference>
<dbReference type="PANTHER" id="PTHR30118:SF15">
    <property type="entry name" value="TRANSCRIPTIONAL REGULATORY PROTEIN"/>
    <property type="match status" value="1"/>
</dbReference>
<dbReference type="InterPro" id="IPR037402">
    <property type="entry name" value="YidZ_PBP2"/>
</dbReference>
<dbReference type="GO" id="GO:0003700">
    <property type="term" value="F:DNA-binding transcription factor activity"/>
    <property type="evidence" value="ECO:0007669"/>
    <property type="project" value="InterPro"/>
</dbReference>
<dbReference type="Pfam" id="PF00126">
    <property type="entry name" value="HTH_1"/>
    <property type="match status" value="1"/>
</dbReference>
<dbReference type="SUPFAM" id="SSF53850">
    <property type="entry name" value="Periplasmic binding protein-like II"/>
    <property type="match status" value="1"/>
</dbReference>
<reference evidence="6 7" key="1">
    <citation type="submission" date="2018-06" db="EMBL/GenBank/DDBJ databases">
        <title>Nitrincola tibetense sp. nov., isolated from Lake XuguoCo on Tibetan Plateau.</title>
        <authorList>
            <person name="Xing P."/>
        </authorList>
    </citation>
    <scope>NUCLEOTIDE SEQUENCE [LARGE SCALE GENOMIC DNA]</scope>
    <source>
        <strain evidence="7">xg18</strain>
    </source>
</reference>
<dbReference type="Pfam" id="PF03466">
    <property type="entry name" value="LysR_substrate"/>
    <property type="match status" value="1"/>
</dbReference>
<dbReference type="OrthoDB" id="8839911at2"/>
<dbReference type="PRINTS" id="PR00039">
    <property type="entry name" value="HTHLYSR"/>
</dbReference>
<dbReference type="PROSITE" id="PS50931">
    <property type="entry name" value="HTH_LYSR"/>
    <property type="match status" value="1"/>
</dbReference>
<evidence type="ECO:0000313" key="6">
    <source>
        <dbReference type="EMBL" id="RAU18183.1"/>
    </source>
</evidence>
<keyword evidence="3" id="KW-0238">DNA-binding</keyword>
<name>A0A364NM69_9GAMM</name>
<feature type="domain" description="HTH lysR-type" evidence="5">
    <location>
        <begin position="9"/>
        <end position="66"/>
    </location>
</feature>
<dbReference type="InterPro" id="IPR036390">
    <property type="entry name" value="WH_DNA-bd_sf"/>
</dbReference>
<keyword evidence="4" id="KW-0804">Transcription</keyword>